<organism evidence="2 3">
    <name type="scientific">Streptomyces misionensis</name>
    <dbReference type="NCBI Taxonomy" id="67331"/>
    <lineage>
        <taxon>Bacteria</taxon>
        <taxon>Bacillati</taxon>
        <taxon>Actinomycetota</taxon>
        <taxon>Actinomycetes</taxon>
        <taxon>Kitasatosporales</taxon>
        <taxon>Streptomycetaceae</taxon>
        <taxon>Streptomyces</taxon>
    </lineage>
</organism>
<sequence length="268" mass="28969">MSRPGEGRRAVRERRGPGRAAAGAVALCSLLLLVGCAQSVDPIERLGRKAAEGVHPHAPASVQPYRRWGLTAPLARPPVPAARPLAARTGPTPLPPVVDHVPTRDRVVFLTYDDAGRDPGFTAMVRQLRLPVSLFVPDGTRPDDLARLRAAGAAVENRAPDRPPLAGRPYTVQRAAICARRDRLRARLFRPPGGAYDRTTRRAAAGCGITVLTLWRAALTPAGLTYPRGPRHLRPGDIVRVTPGAPASRLLRGLQRRNLTVGRLEDYL</sequence>
<proteinExistence type="predicted"/>
<dbReference type="Proteomes" id="UP000182375">
    <property type="component" value="Unassembled WGS sequence"/>
</dbReference>
<dbReference type="InterPro" id="IPR002509">
    <property type="entry name" value="NODB_dom"/>
</dbReference>
<evidence type="ECO:0000259" key="1">
    <source>
        <dbReference type="Pfam" id="PF01522"/>
    </source>
</evidence>
<dbReference type="STRING" id="67331.SAMN04490357_4756"/>
<dbReference type="EMBL" id="FNTD01000004">
    <property type="protein sequence ID" value="SED41900.1"/>
    <property type="molecule type" value="Genomic_DNA"/>
</dbReference>
<dbReference type="SUPFAM" id="SSF88713">
    <property type="entry name" value="Glycoside hydrolase/deacetylase"/>
    <property type="match status" value="1"/>
</dbReference>
<accession>A0A1H5AJY9</accession>
<protein>
    <submittedName>
        <fullName evidence="2">Polysaccharide deacetylase</fullName>
    </submittedName>
</protein>
<dbReference type="GO" id="GO:0005975">
    <property type="term" value="P:carbohydrate metabolic process"/>
    <property type="evidence" value="ECO:0007669"/>
    <property type="project" value="InterPro"/>
</dbReference>
<evidence type="ECO:0000313" key="2">
    <source>
        <dbReference type="EMBL" id="SED41900.1"/>
    </source>
</evidence>
<evidence type="ECO:0000313" key="3">
    <source>
        <dbReference type="Proteomes" id="UP000182375"/>
    </source>
</evidence>
<name>A0A1H5AJY9_9ACTN</name>
<reference evidence="2 3" key="1">
    <citation type="submission" date="2016-10" db="EMBL/GenBank/DDBJ databases">
        <authorList>
            <person name="de Groot N.N."/>
        </authorList>
    </citation>
    <scope>NUCLEOTIDE SEQUENCE [LARGE SCALE GENOMIC DNA]</scope>
    <source>
        <strain evidence="2 3">DSM 40306</strain>
    </source>
</reference>
<dbReference type="AlphaFoldDB" id="A0A1H5AJY9"/>
<dbReference type="GeneID" id="95513852"/>
<dbReference type="Pfam" id="PF01522">
    <property type="entry name" value="Polysacc_deac_1"/>
    <property type="match status" value="1"/>
</dbReference>
<feature type="domain" description="NodB homology" evidence="1">
    <location>
        <begin position="101"/>
        <end position="211"/>
    </location>
</feature>
<dbReference type="RefSeq" id="WP_425275343.1">
    <property type="nucleotide sequence ID" value="NZ_FNTD01000004.1"/>
</dbReference>
<gene>
    <name evidence="2" type="ORF">SAMN04490357_4756</name>
</gene>
<dbReference type="GO" id="GO:0016810">
    <property type="term" value="F:hydrolase activity, acting on carbon-nitrogen (but not peptide) bonds"/>
    <property type="evidence" value="ECO:0007669"/>
    <property type="project" value="InterPro"/>
</dbReference>
<dbReference type="Gene3D" id="3.20.20.370">
    <property type="entry name" value="Glycoside hydrolase/deacetylase"/>
    <property type="match status" value="1"/>
</dbReference>
<dbReference type="InterPro" id="IPR011330">
    <property type="entry name" value="Glyco_hydro/deAcase_b/a-brl"/>
</dbReference>